<comment type="caution">
    <text evidence="2">The sequence shown here is derived from an EMBL/GenBank/DDBJ whole genome shotgun (WGS) entry which is preliminary data.</text>
</comment>
<feature type="domain" description="Putative restriction endonuclease" evidence="1">
    <location>
        <begin position="13"/>
        <end position="201"/>
    </location>
</feature>
<dbReference type="Proteomes" id="UP000245124">
    <property type="component" value="Unassembled WGS sequence"/>
</dbReference>
<dbReference type="InterPro" id="IPR008538">
    <property type="entry name" value="Uma2"/>
</dbReference>
<reference evidence="2 3" key="1">
    <citation type="submission" date="2017-06" db="EMBL/GenBank/DDBJ databases">
        <title>Genome sequencing of cyanobaciteial culture collection at National Institute for Environmental Studies (NIES).</title>
        <authorList>
            <person name="Hirose Y."/>
            <person name="Shimura Y."/>
            <person name="Fujisawa T."/>
            <person name="Nakamura Y."/>
            <person name="Kawachi M."/>
        </authorList>
    </citation>
    <scope>NUCLEOTIDE SEQUENCE [LARGE SCALE GENOMIC DNA]</scope>
    <source>
        <strain evidence="2 3">NIES-4072</strain>
    </source>
</reference>
<name>A0A2R5FNC3_NOSCO</name>
<dbReference type="Pfam" id="PF05685">
    <property type="entry name" value="Uma2"/>
    <property type="match status" value="1"/>
</dbReference>
<evidence type="ECO:0000313" key="2">
    <source>
        <dbReference type="EMBL" id="GBG19539.1"/>
    </source>
</evidence>
<proteinExistence type="predicted"/>
<dbReference type="InterPro" id="IPR012296">
    <property type="entry name" value="Nuclease_put_TT1808"/>
</dbReference>
<dbReference type="PANTHER" id="PTHR34107:SF2">
    <property type="entry name" value="SLL0888 PROTEIN"/>
    <property type="match status" value="1"/>
</dbReference>
<dbReference type="Gene3D" id="3.90.1570.10">
    <property type="entry name" value="tt1808, chain A"/>
    <property type="match status" value="1"/>
</dbReference>
<gene>
    <name evidence="2" type="ORF">NIES4072_32070</name>
</gene>
<evidence type="ECO:0000259" key="1">
    <source>
        <dbReference type="Pfam" id="PF05685"/>
    </source>
</evidence>
<organism evidence="2 3">
    <name type="scientific">Nostoc commune NIES-4072</name>
    <dbReference type="NCBI Taxonomy" id="2005467"/>
    <lineage>
        <taxon>Bacteria</taxon>
        <taxon>Bacillati</taxon>
        <taxon>Cyanobacteriota</taxon>
        <taxon>Cyanophyceae</taxon>
        <taxon>Nostocales</taxon>
        <taxon>Nostocaceae</taxon>
        <taxon>Nostoc</taxon>
    </lineage>
</organism>
<dbReference type="SUPFAM" id="SSF52980">
    <property type="entry name" value="Restriction endonuclease-like"/>
    <property type="match status" value="1"/>
</dbReference>
<dbReference type="PANTHER" id="PTHR34107">
    <property type="entry name" value="SLL0198 PROTEIN-RELATED"/>
    <property type="match status" value="1"/>
</dbReference>
<accession>A0A2R5FNC3</accession>
<dbReference type="RefSeq" id="WP_109009321.1">
    <property type="nucleotide sequence ID" value="NZ_BDUD01000001.1"/>
</dbReference>
<dbReference type="CDD" id="cd06260">
    <property type="entry name" value="DUF820-like"/>
    <property type="match status" value="1"/>
</dbReference>
<dbReference type="AlphaFoldDB" id="A0A2R5FNC3"/>
<sequence length="209" mass="24170">MSQTQSELKLLTFDEFIEWYPENSEVRYELHDGVIVEMPKSKGEHSDLAGFLIEELLFTIREMGKRGIWTIPKESIIKPYRDKSGYEPDIIVLNQETIDTETRWKKESVIHNASSVKLIVEVVSTNWQDDYYDKLRDYEAMGIPEYWIVDYAALGGRVFIGSPKVPTIFVCELIDGEYQMTPFRGTNLIVSPTFLQLNLTAQQVFDSVI</sequence>
<keyword evidence="3" id="KW-1185">Reference proteome</keyword>
<dbReference type="InterPro" id="IPR011335">
    <property type="entry name" value="Restrct_endonuc-II-like"/>
</dbReference>
<protein>
    <recommendedName>
        <fullName evidence="1">Putative restriction endonuclease domain-containing protein</fullName>
    </recommendedName>
</protein>
<dbReference type="EMBL" id="BDUD01000001">
    <property type="protein sequence ID" value="GBG19539.1"/>
    <property type="molecule type" value="Genomic_DNA"/>
</dbReference>
<dbReference type="OrthoDB" id="428427at2"/>
<evidence type="ECO:0000313" key="3">
    <source>
        <dbReference type="Proteomes" id="UP000245124"/>
    </source>
</evidence>